<evidence type="ECO:0000313" key="2">
    <source>
        <dbReference type="Proteomes" id="UP001165205"/>
    </source>
</evidence>
<proteinExistence type="predicted"/>
<name>A0AAN4YFI7_ASPOZ</name>
<organism evidence="1 2">
    <name type="scientific">Aspergillus oryzae</name>
    <name type="common">Yellow koji mold</name>
    <dbReference type="NCBI Taxonomy" id="5062"/>
    <lineage>
        <taxon>Eukaryota</taxon>
        <taxon>Fungi</taxon>
        <taxon>Dikarya</taxon>
        <taxon>Ascomycota</taxon>
        <taxon>Pezizomycotina</taxon>
        <taxon>Eurotiomycetes</taxon>
        <taxon>Eurotiomycetidae</taxon>
        <taxon>Eurotiales</taxon>
        <taxon>Aspergillaceae</taxon>
        <taxon>Aspergillus</taxon>
        <taxon>Aspergillus subgen. Circumdati</taxon>
    </lineage>
</organism>
<comment type="caution">
    <text evidence="1">The sequence shown here is derived from an EMBL/GenBank/DDBJ whole genome shotgun (WGS) entry which is preliminary data.</text>
</comment>
<dbReference type="Proteomes" id="UP001165205">
    <property type="component" value="Unassembled WGS sequence"/>
</dbReference>
<dbReference type="EMBL" id="BSYA01000035">
    <property type="protein sequence ID" value="GMG27460.1"/>
    <property type="molecule type" value="Genomic_DNA"/>
</dbReference>
<accession>A0AAN4YFI7</accession>
<evidence type="ECO:0000313" key="1">
    <source>
        <dbReference type="EMBL" id="GMG27460.1"/>
    </source>
</evidence>
<protein>
    <submittedName>
        <fullName evidence="1">Unnamed protein product</fullName>
    </submittedName>
</protein>
<sequence>MRDAHPQGLALGSSPSLTLHTKRNALTPKAAISGWRHFQLETSANGSDKLGLRNEFNWTIRAHRSGGEAKQLCPDKQFTNNCSACTVLDYDAAHRSREIVGRVRSLGIAPLNYEVLTCWTYKLQRPR</sequence>
<dbReference type="AlphaFoldDB" id="A0AAN4YFI7"/>
<reference evidence="1" key="1">
    <citation type="submission" date="2023-04" db="EMBL/GenBank/DDBJ databases">
        <title>Aspergillus oryzae NBRC 4228.</title>
        <authorList>
            <person name="Ichikawa N."/>
            <person name="Sato H."/>
            <person name="Tonouchi N."/>
        </authorList>
    </citation>
    <scope>NUCLEOTIDE SEQUENCE</scope>
    <source>
        <strain evidence="1">NBRC 4228</strain>
    </source>
</reference>
<gene>
    <name evidence="1" type="ORF">Aory04_000408000</name>
</gene>